<evidence type="ECO:0000313" key="7">
    <source>
        <dbReference type="Proteomes" id="UP000231466"/>
    </source>
</evidence>
<dbReference type="EMBL" id="PFAH01000007">
    <property type="protein sequence ID" value="PIR97968.1"/>
    <property type="molecule type" value="Genomic_DNA"/>
</dbReference>
<dbReference type="SUPFAM" id="SSF75625">
    <property type="entry name" value="YebC-like"/>
    <property type="match status" value="1"/>
</dbReference>
<organism evidence="6 7">
    <name type="scientific">Candidatus Colwellbacteria bacterium CG10_big_fil_rev_8_21_14_0_10_42_22</name>
    <dbReference type="NCBI Taxonomy" id="1974540"/>
    <lineage>
        <taxon>Bacteria</taxon>
        <taxon>Candidatus Colwelliibacteriota</taxon>
    </lineage>
</organism>
<name>A0A2H0VFV5_9BACT</name>
<dbReference type="InterPro" id="IPR029072">
    <property type="entry name" value="YebC-like"/>
</dbReference>
<sequence>MLLSLPPIESWLNFIFYLYNNFGRGKLQKTCSSNTLNFMSGHNKWTQIKHKKAKVDQGKSKLFSKLAQNISIAAKEGIDPKFNPSLRNAIDQAKHQNMPHANIERAIKRASEIGPLENLVIEVYGPEGVGVLIEVMTDSRNRSIAEIRAVLKKHGLKMAEPGSLMWAFEKSAEGYIVKFKNRVSSEARAIVGAFLEEVEEREDVVGAYSSLPE</sequence>
<proteinExistence type="inferred from homology"/>
<dbReference type="GO" id="GO:0005737">
    <property type="term" value="C:cytoplasm"/>
    <property type="evidence" value="ECO:0007669"/>
    <property type="project" value="UniProtKB-ARBA"/>
</dbReference>
<dbReference type="InterPro" id="IPR048300">
    <property type="entry name" value="TACO1_YebC-like_2nd/3rd_dom"/>
</dbReference>
<dbReference type="AlphaFoldDB" id="A0A2H0VFV5"/>
<dbReference type="InterPro" id="IPR026564">
    <property type="entry name" value="Transcrip_reg_TACO1-like_dom3"/>
</dbReference>
<reference evidence="7" key="1">
    <citation type="submission" date="2017-09" db="EMBL/GenBank/DDBJ databases">
        <title>Depth-based differentiation of microbial function through sediment-hosted aquifers and enrichment of novel symbionts in the deep terrestrial subsurface.</title>
        <authorList>
            <person name="Probst A.J."/>
            <person name="Ladd B."/>
            <person name="Jarett J.K."/>
            <person name="Geller-Mcgrath D.E."/>
            <person name="Sieber C.M.K."/>
            <person name="Emerson J.B."/>
            <person name="Anantharaman K."/>
            <person name="Thomas B.C."/>
            <person name="Malmstrom R."/>
            <person name="Stieglmeier M."/>
            <person name="Klingl A."/>
            <person name="Woyke T."/>
            <person name="Ryan C.M."/>
            <person name="Banfield J.F."/>
        </authorList>
    </citation>
    <scope>NUCLEOTIDE SEQUENCE [LARGE SCALE GENOMIC DNA]</scope>
</reference>
<feature type="domain" description="TACO1/YebC-like second and third" evidence="4">
    <location>
        <begin position="117"/>
        <end position="189"/>
    </location>
</feature>
<dbReference type="Gene3D" id="3.30.70.980">
    <property type="match status" value="1"/>
</dbReference>
<gene>
    <name evidence="6" type="ORF">COT89_01815</name>
</gene>
<dbReference type="Proteomes" id="UP000231466">
    <property type="component" value="Unassembled WGS sequence"/>
</dbReference>
<dbReference type="InterPro" id="IPR017856">
    <property type="entry name" value="Integrase-like_N"/>
</dbReference>
<dbReference type="InterPro" id="IPR049083">
    <property type="entry name" value="TACO1_YebC_N"/>
</dbReference>
<dbReference type="Pfam" id="PF20772">
    <property type="entry name" value="TACO1_YebC_N"/>
    <property type="match status" value="1"/>
</dbReference>
<comment type="similarity">
    <text evidence="1">Belongs to the TACO1 family.</text>
</comment>
<evidence type="ECO:0000313" key="6">
    <source>
        <dbReference type="EMBL" id="PIR97968.1"/>
    </source>
</evidence>
<feature type="domain" description="TACO1/YebC-like N-terminal" evidence="5">
    <location>
        <begin position="43"/>
        <end position="111"/>
    </location>
</feature>
<keyword evidence="2" id="KW-0805">Transcription regulation</keyword>
<evidence type="ECO:0000256" key="3">
    <source>
        <dbReference type="ARBA" id="ARBA00023163"/>
    </source>
</evidence>
<dbReference type="PANTHER" id="PTHR12532:SF0">
    <property type="entry name" value="TRANSLATIONAL ACTIVATOR OF CYTOCHROME C OXIDASE 1"/>
    <property type="match status" value="1"/>
</dbReference>
<dbReference type="FunFam" id="1.10.10.200:FF:000002">
    <property type="entry name" value="Probable transcriptional regulatory protein CLM62_37755"/>
    <property type="match status" value="1"/>
</dbReference>
<dbReference type="PANTHER" id="PTHR12532">
    <property type="entry name" value="TRANSLATIONAL ACTIVATOR OF CYTOCHROME C OXIDASE 1"/>
    <property type="match status" value="1"/>
</dbReference>
<evidence type="ECO:0000259" key="5">
    <source>
        <dbReference type="Pfam" id="PF20772"/>
    </source>
</evidence>
<evidence type="ECO:0000259" key="4">
    <source>
        <dbReference type="Pfam" id="PF01709"/>
    </source>
</evidence>
<protein>
    <recommendedName>
        <fullName evidence="8">YebC/PmpR family DNA-binding transcriptional regulator</fullName>
    </recommendedName>
</protein>
<evidence type="ECO:0008006" key="8">
    <source>
        <dbReference type="Google" id="ProtNLM"/>
    </source>
</evidence>
<accession>A0A2H0VFV5</accession>
<dbReference type="Pfam" id="PF01709">
    <property type="entry name" value="Transcrip_reg"/>
    <property type="match status" value="1"/>
</dbReference>
<comment type="caution">
    <text evidence="6">The sequence shown here is derived from an EMBL/GenBank/DDBJ whole genome shotgun (WGS) entry which is preliminary data.</text>
</comment>
<dbReference type="InterPro" id="IPR002876">
    <property type="entry name" value="Transcrip_reg_TACO1-like"/>
</dbReference>
<evidence type="ECO:0000256" key="2">
    <source>
        <dbReference type="ARBA" id="ARBA00023015"/>
    </source>
</evidence>
<keyword evidence="3" id="KW-0804">Transcription</keyword>
<dbReference type="Gene3D" id="1.10.10.200">
    <property type="match status" value="1"/>
</dbReference>
<evidence type="ECO:0000256" key="1">
    <source>
        <dbReference type="ARBA" id="ARBA00008724"/>
    </source>
</evidence>